<dbReference type="Proteomes" id="UP000054248">
    <property type="component" value="Unassembled WGS sequence"/>
</dbReference>
<proteinExistence type="predicted"/>
<evidence type="ECO:0008006" key="4">
    <source>
        <dbReference type="Google" id="ProtNLM"/>
    </source>
</evidence>
<feature type="compositionally biased region" description="Basic and acidic residues" evidence="1">
    <location>
        <begin position="246"/>
        <end position="259"/>
    </location>
</feature>
<dbReference type="AlphaFoldDB" id="A0A0C3Q309"/>
<evidence type="ECO:0000313" key="3">
    <source>
        <dbReference type="Proteomes" id="UP000054248"/>
    </source>
</evidence>
<sequence>MSNDNTERTSFSRHPRYYGSEYLTFAVDGYLFQLPVRRLKESKYFQDMLDSKHLGGSVEGRSDEHPIALGSITSFEMESFADILDARVFDKEVKSEWKQLSAALHLSTMWEFEDIRARLIKDMSQTIGNGGIEPLDRVEVAIQCRVTDWLHPAYQELCERADGVTTDEAKRLGMDRLAAIYRVRDRRRPAAQNSGYCYSCGSDYGYTNVAPTPTLDLIKAEEVLASVDVPLPSLHAPESSDACVIRQERDKSSSEKETAGDWNGFPNQDRRSLIRRFGGYSASFQQF</sequence>
<feature type="region of interest" description="Disordered" evidence="1">
    <location>
        <begin position="240"/>
        <end position="269"/>
    </location>
</feature>
<dbReference type="EMBL" id="KN823465">
    <property type="protein sequence ID" value="KIO16899.1"/>
    <property type="molecule type" value="Genomic_DNA"/>
</dbReference>
<organism evidence="2 3">
    <name type="scientific">Tulasnella calospora MUT 4182</name>
    <dbReference type="NCBI Taxonomy" id="1051891"/>
    <lineage>
        <taxon>Eukaryota</taxon>
        <taxon>Fungi</taxon>
        <taxon>Dikarya</taxon>
        <taxon>Basidiomycota</taxon>
        <taxon>Agaricomycotina</taxon>
        <taxon>Agaricomycetes</taxon>
        <taxon>Cantharellales</taxon>
        <taxon>Tulasnellaceae</taxon>
        <taxon>Tulasnella</taxon>
    </lineage>
</organism>
<gene>
    <name evidence="2" type="ORF">M407DRAFT_33456</name>
</gene>
<dbReference type="STRING" id="1051891.A0A0C3Q309"/>
<dbReference type="HOGENOM" id="CLU_047592_3_0_1"/>
<evidence type="ECO:0000256" key="1">
    <source>
        <dbReference type="SAM" id="MobiDB-lite"/>
    </source>
</evidence>
<dbReference type="OrthoDB" id="9997739at2759"/>
<protein>
    <recommendedName>
        <fullName evidence="4">BTB domain-containing protein</fullName>
    </recommendedName>
</protein>
<keyword evidence="3" id="KW-1185">Reference proteome</keyword>
<evidence type="ECO:0000313" key="2">
    <source>
        <dbReference type="EMBL" id="KIO16899.1"/>
    </source>
</evidence>
<name>A0A0C3Q309_9AGAM</name>
<reference evidence="2 3" key="1">
    <citation type="submission" date="2014-04" db="EMBL/GenBank/DDBJ databases">
        <authorList>
            <consortium name="DOE Joint Genome Institute"/>
            <person name="Kuo A."/>
            <person name="Girlanda M."/>
            <person name="Perotto S."/>
            <person name="Kohler A."/>
            <person name="Nagy L.G."/>
            <person name="Floudas D."/>
            <person name="Copeland A."/>
            <person name="Barry K.W."/>
            <person name="Cichocki N."/>
            <person name="Veneault-Fourrey C."/>
            <person name="LaButti K."/>
            <person name="Lindquist E.A."/>
            <person name="Lipzen A."/>
            <person name="Lundell T."/>
            <person name="Morin E."/>
            <person name="Murat C."/>
            <person name="Sun H."/>
            <person name="Tunlid A."/>
            <person name="Henrissat B."/>
            <person name="Grigoriev I.V."/>
            <person name="Hibbett D.S."/>
            <person name="Martin F."/>
            <person name="Nordberg H.P."/>
            <person name="Cantor M.N."/>
            <person name="Hua S.X."/>
        </authorList>
    </citation>
    <scope>NUCLEOTIDE SEQUENCE [LARGE SCALE GENOMIC DNA]</scope>
    <source>
        <strain evidence="2 3">MUT 4182</strain>
    </source>
</reference>
<accession>A0A0C3Q309</accession>
<reference evidence="3" key="2">
    <citation type="submission" date="2015-01" db="EMBL/GenBank/DDBJ databases">
        <title>Evolutionary Origins and Diversification of the Mycorrhizal Mutualists.</title>
        <authorList>
            <consortium name="DOE Joint Genome Institute"/>
            <consortium name="Mycorrhizal Genomics Consortium"/>
            <person name="Kohler A."/>
            <person name="Kuo A."/>
            <person name="Nagy L.G."/>
            <person name="Floudas D."/>
            <person name="Copeland A."/>
            <person name="Barry K.W."/>
            <person name="Cichocki N."/>
            <person name="Veneault-Fourrey C."/>
            <person name="LaButti K."/>
            <person name="Lindquist E.A."/>
            <person name="Lipzen A."/>
            <person name="Lundell T."/>
            <person name="Morin E."/>
            <person name="Murat C."/>
            <person name="Riley R."/>
            <person name="Ohm R."/>
            <person name="Sun H."/>
            <person name="Tunlid A."/>
            <person name="Henrissat B."/>
            <person name="Grigoriev I.V."/>
            <person name="Hibbett D.S."/>
            <person name="Martin F."/>
        </authorList>
    </citation>
    <scope>NUCLEOTIDE SEQUENCE [LARGE SCALE GENOMIC DNA]</scope>
    <source>
        <strain evidence="3">MUT 4182</strain>
    </source>
</reference>